<keyword evidence="4" id="KW-1185">Reference proteome</keyword>
<comment type="caution">
    <text evidence="3">The sequence shown here is derived from an EMBL/GenBank/DDBJ whole genome shotgun (WGS) entry which is preliminary data.</text>
</comment>
<feature type="region of interest" description="Disordered" evidence="2">
    <location>
        <begin position="163"/>
        <end position="196"/>
    </location>
</feature>
<feature type="compositionally biased region" description="Acidic residues" evidence="2">
    <location>
        <begin position="491"/>
        <end position="500"/>
    </location>
</feature>
<dbReference type="AlphaFoldDB" id="A0A9W6WEJ5"/>
<gene>
    <name evidence="3" type="ORF">Cboi02_000098400</name>
</gene>
<evidence type="ECO:0000256" key="1">
    <source>
        <dbReference type="SAM" id="Coils"/>
    </source>
</evidence>
<feature type="region of interest" description="Disordered" evidence="2">
    <location>
        <begin position="139"/>
        <end position="158"/>
    </location>
</feature>
<keyword evidence="1" id="KW-0175">Coiled coil</keyword>
<organism evidence="3 4">
    <name type="scientific">Candida boidinii</name>
    <name type="common">Yeast</name>
    <dbReference type="NCBI Taxonomy" id="5477"/>
    <lineage>
        <taxon>Eukaryota</taxon>
        <taxon>Fungi</taxon>
        <taxon>Dikarya</taxon>
        <taxon>Ascomycota</taxon>
        <taxon>Saccharomycotina</taxon>
        <taxon>Pichiomycetes</taxon>
        <taxon>Pichiales</taxon>
        <taxon>Pichiaceae</taxon>
        <taxon>Ogataea</taxon>
        <taxon>Ogataea/Candida clade</taxon>
    </lineage>
</organism>
<protein>
    <submittedName>
        <fullName evidence="3">Unnamed protein product</fullName>
    </submittedName>
</protein>
<feature type="compositionally biased region" description="Acidic residues" evidence="2">
    <location>
        <begin position="451"/>
        <end position="463"/>
    </location>
</feature>
<accession>A0A9W6WEJ5</accession>
<feature type="compositionally biased region" description="Basic and acidic residues" evidence="2">
    <location>
        <begin position="52"/>
        <end position="64"/>
    </location>
</feature>
<proteinExistence type="predicted"/>
<name>A0A9W6WEJ5_CANBO</name>
<feature type="region of interest" description="Disordered" evidence="2">
    <location>
        <begin position="451"/>
        <end position="509"/>
    </location>
</feature>
<feature type="coiled-coil region" evidence="1">
    <location>
        <begin position="252"/>
        <end position="279"/>
    </location>
</feature>
<evidence type="ECO:0000313" key="3">
    <source>
        <dbReference type="EMBL" id="GME67588.1"/>
    </source>
</evidence>
<feature type="region of interest" description="Disordered" evidence="2">
    <location>
        <begin position="402"/>
        <end position="425"/>
    </location>
</feature>
<dbReference type="EMBL" id="BSXN01000203">
    <property type="protein sequence ID" value="GME67588.1"/>
    <property type="molecule type" value="Genomic_DNA"/>
</dbReference>
<feature type="region of interest" description="Disordered" evidence="2">
    <location>
        <begin position="52"/>
        <end position="100"/>
    </location>
</feature>
<reference evidence="3" key="1">
    <citation type="submission" date="2023-04" db="EMBL/GenBank/DDBJ databases">
        <title>Candida boidinii NBRC 10035.</title>
        <authorList>
            <person name="Ichikawa N."/>
            <person name="Sato H."/>
            <person name="Tonouchi N."/>
        </authorList>
    </citation>
    <scope>NUCLEOTIDE SEQUENCE</scope>
    <source>
        <strain evidence="3">NBRC 10035</strain>
    </source>
</reference>
<evidence type="ECO:0000313" key="4">
    <source>
        <dbReference type="Proteomes" id="UP001165120"/>
    </source>
</evidence>
<sequence>MEPNAADKVSEILGSIEPPQLSSIKKRRLNRKRDIKALNTFDFMDEDFLTEKPKEKLSDNKKSPESNIESSSELKELNDVNEVASSRETTVEPADVASAPNVPSTLGNRFSRKFNRKKKVLDFTDIYVDSDINYSQLPKSQSNLKEDTSGVDDLSNDRPLLNVSKADIDNADTNNEEEKDIHQEIETPAARTEEENVGDVSIIRDVIMSDEVGAVVDEMLDNDSKADTLLKNKGNPTLASKVSSFTRSSAGIGLLETLKRTKEKKLEEIDEELESYHKIINEPNETKKIRDSIRIESISMRNDNSVNNSDSNMRLNFNKKRPEWENRKNFKNFKKLHTKTYDQYHRFIELTAQNIDELSNENNNENNFQDLYGNMEQFYDNKDTITEHQNLDYAFESMNLSGSKKTASNRGSGGTKRSSNTIDSLISGRNSKVRKVTKKKDDIALFVVDSDEDGDENEDDEDTPTFRNSRSRNTQFNSRLSGSTARHAYAEDDADDDEDALVPKFKSRR</sequence>
<evidence type="ECO:0000256" key="2">
    <source>
        <dbReference type="SAM" id="MobiDB-lite"/>
    </source>
</evidence>
<dbReference type="Proteomes" id="UP001165120">
    <property type="component" value="Unassembled WGS sequence"/>
</dbReference>
<feature type="compositionally biased region" description="Polar residues" evidence="2">
    <location>
        <begin position="465"/>
        <end position="484"/>
    </location>
</feature>